<protein>
    <submittedName>
        <fullName evidence="2">Uncharacterized protein</fullName>
    </submittedName>
</protein>
<accession>C1EB60</accession>
<dbReference type="EMBL" id="CP001328">
    <property type="protein sequence ID" value="ACO65327.1"/>
    <property type="molecule type" value="Genomic_DNA"/>
</dbReference>
<reference evidence="2 3" key="1">
    <citation type="journal article" date="2009" name="Science">
        <title>Green evolution and dynamic adaptations revealed by genomes of the marine picoeukaryotes Micromonas.</title>
        <authorList>
            <person name="Worden A.Z."/>
            <person name="Lee J.H."/>
            <person name="Mock T."/>
            <person name="Rouze P."/>
            <person name="Simmons M.P."/>
            <person name="Aerts A.L."/>
            <person name="Allen A.E."/>
            <person name="Cuvelier M.L."/>
            <person name="Derelle E."/>
            <person name="Everett M.V."/>
            <person name="Foulon E."/>
            <person name="Grimwood J."/>
            <person name="Gundlach H."/>
            <person name="Henrissat B."/>
            <person name="Napoli C."/>
            <person name="McDonald S.M."/>
            <person name="Parker M.S."/>
            <person name="Rombauts S."/>
            <person name="Salamov A."/>
            <person name="Von Dassow P."/>
            <person name="Badger J.H."/>
            <person name="Coutinho P.M."/>
            <person name="Demir E."/>
            <person name="Dubchak I."/>
            <person name="Gentemann C."/>
            <person name="Eikrem W."/>
            <person name="Gready J.E."/>
            <person name="John U."/>
            <person name="Lanier W."/>
            <person name="Lindquist E.A."/>
            <person name="Lucas S."/>
            <person name="Mayer K.F."/>
            <person name="Moreau H."/>
            <person name="Not F."/>
            <person name="Otillar R."/>
            <person name="Panaud O."/>
            <person name="Pangilinan J."/>
            <person name="Paulsen I."/>
            <person name="Piegu B."/>
            <person name="Poliakov A."/>
            <person name="Robbens S."/>
            <person name="Schmutz J."/>
            <person name="Toulza E."/>
            <person name="Wyss T."/>
            <person name="Zelensky A."/>
            <person name="Zhou K."/>
            <person name="Armbrust E.V."/>
            <person name="Bhattacharya D."/>
            <person name="Goodenough U.W."/>
            <person name="Van de Peer Y."/>
            <person name="Grigoriev I.V."/>
        </authorList>
    </citation>
    <scope>NUCLEOTIDE SEQUENCE [LARGE SCALE GENOMIC DNA]</scope>
    <source>
        <strain evidence="3">RCC299 / NOUM17</strain>
    </source>
</reference>
<name>C1EB60_MICCC</name>
<dbReference type="GeneID" id="8245007"/>
<proteinExistence type="predicted"/>
<feature type="region of interest" description="Disordered" evidence="1">
    <location>
        <begin position="192"/>
        <end position="235"/>
    </location>
</feature>
<evidence type="ECO:0000313" key="2">
    <source>
        <dbReference type="EMBL" id="ACO65327.1"/>
    </source>
</evidence>
<feature type="compositionally biased region" description="Basic and acidic residues" evidence="1">
    <location>
        <begin position="201"/>
        <end position="213"/>
    </location>
</feature>
<dbReference type="KEGG" id="mis:MICPUN_60316"/>
<dbReference type="Proteomes" id="UP000002009">
    <property type="component" value="Chromosome 7"/>
</dbReference>
<evidence type="ECO:0000256" key="1">
    <source>
        <dbReference type="SAM" id="MobiDB-lite"/>
    </source>
</evidence>
<dbReference type="AlphaFoldDB" id="C1EB60"/>
<sequence>MVRFESWPLAGLQVGALTVVAPGDAEEVRGPVLTVDAKGRCLVDFDRRQRRVGRAHSGEDARVVRLCRMDYDLTAVRWWRRGVEGASDGLRSVVLCLGSPPQLTSGRRITNPGVDKAEKHVWGARGQAEDFTGGAARATPIHMFAFRTPDDVNHAVAAMTRAAPGLRSAEAPAGAPLDGWMSPGDVDAFLDRAQLAPPRGGAHDTGKRDRPEGRVLVPPRKRRELGGDDDPGFVG</sequence>
<evidence type="ECO:0000313" key="3">
    <source>
        <dbReference type="Proteomes" id="UP000002009"/>
    </source>
</evidence>
<organism evidence="2 3">
    <name type="scientific">Micromonas commoda (strain RCC299 / NOUM17 / CCMP2709)</name>
    <name type="common">Picoplanktonic green alga</name>
    <dbReference type="NCBI Taxonomy" id="296587"/>
    <lineage>
        <taxon>Eukaryota</taxon>
        <taxon>Viridiplantae</taxon>
        <taxon>Chlorophyta</taxon>
        <taxon>Mamiellophyceae</taxon>
        <taxon>Mamiellales</taxon>
        <taxon>Mamiellaceae</taxon>
        <taxon>Micromonas</taxon>
    </lineage>
</organism>
<keyword evidence="3" id="KW-1185">Reference proteome</keyword>
<dbReference type="RefSeq" id="XP_002504069.1">
    <property type="nucleotide sequence ID" value="XM_002504023.1"/>
</dbReference>
<gene>
    <name evidence="2" type="ORF">MICPUN_60316</name>
</gene>
<dbReference type="InParanoid" id="C1EB60"/>